<protein>
    <recommendedName>
        <fullName evidence="5">Lipoprotein</fullName>
    </recommendedName>
</protein>
<evidence type="ECO:0000313" key="3">
    <source>
        <dbReference type="EMBL" id="ODR94310.1"/>
    </source>
</evidence>
<dbReference type="STRING" id="1774970.AUC70_06355"/>
<dbReference type="RefSeq" id="WP_069444677.1">
    <property type="nucleotide sequence ID" value="NZ_LPWE01000012.1"/>
</dbReference>
<feature type="signal peptide" evidence="2">
    <location>
        <begin position="1"/>
        <end position="25"/>
    </location>
</feature>
<comment type="caution">
    <text evidence="3">The sequence shown here is derived from an EMBL/GenBank/DDBJ whole genome shotgun (WGS) entry which is preliminary data.</text>
</comment>
<dbReference type="EMBL" id="LPWE01000012">
    <property type="protein sequence ID" value="ODR94310.1"/>
    <property type="molecule type" value="Genomic_DNA"/>
</dbReference>
<dbReference type="AlphaFoldDB" id="A0A1E3VL87"/>
<evidence type="ECO:0000256" key="1">
    <source>
        <dbReference type="SAM" id="MobiDB-lite"/>
    </source>
</evidence>
<feature type="compositionally biased region" description="Basic and acidic residues" evidence="1">
    <location>
        <begin position="56"/>
        <end position="67"/>
    </location>
</feature>
<organism evidence="3 4">
    <name type="scientific">Methyloceanibacter stevinii</name>
    <dbReference type="NCBI Taxonomy" id="1774970"/>
    <lineage>
        <taxon>Bacteria</taxon>
        <taxon>Pseudomonadati</taxon>
        <taxon>Pseudomonadota</taxon>
        <taxon>Alphaproteobacteria</taxon>
        <taxon>Hyphomicrobiales</taxon>
        <taxon>Hyphomicrobiaceae</taxon>
        <taxon>Methyloceanibacter</taxon>
    </lineage>
</organism>
<feature type="chain" id="PRO_5009138346" description="Lipoprotein" evidence="2">
    <location>
        <begin position="26"/>
        <end position="79"/>
    </location>
</feature>
<evidence type="ECO:0000313" key="4">
    <source>
        <dbReference type="Proteomes" id="UP000094172"/>
    </source>
</evidence>
<evidence type="ECO:0008006" key="5">
    <source>
        <dbReference type="Google" id="ProtNLM"/>
    </source>
</evidence>
<evidence type="ECO:0000256" key="2">
    <source>
        <dbReference type="SAM" id="SignalP"/>
    </source>
</evidence>
<keyword evidence="2" id="KW-0732">Signal</keyword>
<keyword evidence="4" id="KW-1185">Reference proteome</keyword>
<accession>A0A1E3VL87</accession>
<reference evidence="3 4" key="1">
    <citation type="journal article" date="2016" name="Environ. Microbiol.">
        <title>New Methyloceanibacter diversity from North Sea sediments includes methanotroph containing solely the soluble methane monooxygenase.</title>
        <authorList>
            <person name="Vekeman B."/>
            <person name="Kerckhof F.M."/>
            <person name="Cremers G."/>
            <person name="de Vos P."/>
            <person name="Vandamme P."/>
            <person name="Boon N."/>
            <person name="Op den Camp H.J."/>
            <person name="Heylen K."/>
        </authorList>
    </citation>
    <scope>NUCLEOTIDE SEQUENCE [LARGE SCALE GENOMIC DNA]</scope>
    <source>
        <strain evidence="3 4">R-67176</strain>
    </source>
</reference>
<proteinExistence type="predicted"/>
<gene>
    <name evidence="3" type="ORF">AUC70_06355</name>
</gene>
<name>A0A1E3VL87_9HYPH</name>
<feature type="region of interest" description="Disordered" evidence="1">
    <location>
        <begin position="56"/>
        <end position="79"/>
    </location>
</feature>
<sequence>MFFLQSAYRLAAVLSVILLSGCASSLPDQGPLQRFSDAIRGYDDTLTKSEREAAISDLKQEKDRQDAQVKQVKSTPKTN</sequence>
<dbReference type="Proteomes" id="UP000094172">
    <property type="component" value="Unassembled WGS sequence"/>
</dbReference>